<dbReference type="Proteomes" id="UP000466388">
    <property type="component" value="Unassembled WGS sequence"/>
</dbReference>
<reference evidence="3 4" key="1">
    <citation type="submission" date="2019-11" db="EMBL/GenBank/DDBJ databases">
        <title>Lactobacillus sp. nov. CRM56-3, isolated from fermented tea leaves.</title>
        <authorList>
            <person name="Phuengjayaem S."/>
            <person name="Tanasupawat S."/>
        </authorList>
    </citation>
    <scope>NUCLEOTIDE SEQUENCE [LARGE SCALE GENOMIC DNA]</scope>
    <source>
        <strain evidence="3 4">CRM56-3</strain>
    </source>
</reference>
<dbReference type="GO" id="GO:0005886">
    <property type="term" value="C:plasma membrane"/>
    <property type="evidence" value="ECO:0007669"/>
    <property type="project" value="TreeGrafter"/>
</dbReference>
<gene>
    <name evidence="3" type="ORF">GM612_04370</name>
</gene>
<keyword evidence="1" id="KW-1133">Transmembrane helix</keyword>
<sequence length="225" mass="25175">MLILQFILGATLGSFFYASYSRRLVGQSLLTPARSKCDSCDETIEWYHLLPILSYIILHGHCKWCGQRIPKATLLAEIYFACLLVCWQPTLPSTLDLIAGLILFFAAISDNRYMAFPAIYCWLLMMVSAAANLLNGSPNSAIILVVLLWFALQFIDINNRYVGAGDLDILLSLFILHGLNALGWLLLLSSAFALVTSLVIKQRRLAFVPFMALSYLLELGYQILT</sequence>
<evidence type="ECO:0000313" key="4">
    <source>
        <dbReference type="Proteomes" id="UP000466388"/>
    </source>
</evidence>
<keyword evidence="1" id="KW-0812">Transmembrane</keyword>
<feature type="transmembrane region" description="Helical" evidence="1">
    <location>
        <begin position="205"/>
        <end position="224"/>
    </location>
</feature>
<evidence type="ECO:0000256" key="1">
    <source>
        <dbReference type="SAM" id="Phobius"/>
    </source>
</evidence>
<dbReference type="GO" id="GO:0004190">
    <property type="term" value="F:aspartic-type endopeptidase activity"/>
    <property type="evidence" value="ECO:0007669"/>
    <property type="project" value="TreeGrafter"/>
</dbReference>
<feature type="transmembrane region" description="Helical" evidence="1">
    <location>
        <begin position="141"/>
        <end position="157"/>
    </location>
</feature>
<dbReference type="PANTHER" id="PTHR30487:SF0">
    <property type="entry name" value="PREPILIN LEADER PEPTIDASE_N-METHYLTRANSFERASE-RELATED"/>
    <property type="match status" value="1"/>
</dbReference>
<evidence type="ECO:0000313" key="3">
    <source>
        <dbReference type="EMBL" id="MTV81884.1"/>
    </source>
</evidence>
<feature type="domain" description="Prepilin peptidase A24 N-terminal" evidence="2">
    <location>
        <begin position="7"/>
        <end position="86"/>
    </location>
</feature>
<dbReference type="EMBL" id="WNJO01000004">
    <property type="protein sequence ID" value="MTV81884.1"/>
    <property type="molecule type" value="Genomic_DNA"/>
</dbReference>
<dbReference type="RefSeq" id="WP_155431171.1">
    <property type="nucleotide sequence ID" value="NZ_WNJO01000004.1"/>
</dbReference>
<protein>
    <recommendedName>
        <fullName evidence="2">Prepilin peptidase A24 N-terminal domain-containing protein</fullName>
    </recommendedName>
</protein>
<organism evidence="3 4">
    <name type="scientific">Secundilactobacillus folii</name>
    <dbReference type="NCBI Taxonomy" id="2678357"/>
    <lineage>
        <taxon>Bacteria</taxon>
        <taxon>Bacillati</taxon>
        <taxon>Bacillota</taxon>
        <taxon>Bacilli</taxon>
        <taxon>Lactobacillales</taxon>
        <taxon>Lactobacillaceae</taxon>
        <taxon>Secundilactobacillus</taxon>
    </lineage>
</organism>
<feature type="transmembrane region" description="Helical" evidence="1">
    <location>
        <begin position="169"/>
        <end position="193"/>
    </location>
</feature>
<dbReference type="InterPro" id="IPR010627">
    <property type="entry name" value="Prepilin_pept_A24_N"/>
</dbReference>
<name>A0A7X3C349_9LACO</name>
<dbReference type="GO" id="GO:0006465">
    <property type="term" value="P:signal peptide processing"/>
    <property type="evidence" value="ECO:0007669"/>
    <property type="project" value="TreeGrafter"/>
</dbReference>
<evidence type="ECO:0000259" key="2">
    <source>
        <dbReference type="Pfam" id="PF06750"/>
    </source>
</evidence>
<keyword evidence="4" id="KW-1185">Reference proteome</keyword>
<dbReference type="Pfam" id="PF06750">
    <property type="entry name" value="A24_N_bact"/>
    <property type="match status" value="1"/>
</dbReference>
<comment type="caution">
    <text evidence="3">The sequence shown here is derived from an EMBL/GenBank/DDBJ whole genome shotgun (WGS) entry which is preliminary data.</text>
</comment>
<dbReference type="InterPro" id="IPR050882">
    <property type="entry name" value="Prepilin_peptidase/N-MTase"/>
</dbReference>
<dbReference type="PANTHER" id="PTHR30487">
    <property type="entry name" value="TYPE 4 PREPILIN-LIKE PROTEINS LEADER PEPTIDE-PROCESSING ENZYME"/>
    <property type="match status" value="1"/>
</dbReference>
<dbReference type="AlphaFoldDB" id="A0A7X3C349"/>
<accession>A0A7X3C349</accession>
<feature type="transmembrane region" description="Helical" evidence="1">
    <location>
        <begin position="114"/>
        <end position="134"/>
    </location>
</feature>
<keyword evidence="1" id="KW-0472">Membrane</keyword>
<proteinExistence type="predicted"/>